<dbReference type="InterPro" id="IPR014710">
    <property type="entry name" value="RmlC-like_jellyroll"/>
</dbReference>
<dbReference type="EMBL" id="SXDP01000009">
    <property type="protein sequence ID" value="NEZ47582.1"/>
    <property type="molecule type" value="Genomic_DNA"/>
</dbReference>
<dbReference type="InterPro" id="IPR011051">
    <property type="entry name" value="RmlC_Cupin_sf"/>
</dbReference>
<dbReference type="SMART" id="SM00530">
    <property type="entry name" value="HTH_XRE"/>
    <property type="match status" value="1"/>
</dbReference>
<dbReference type="CDD" id="cd00093">
    <property type="entry name" value="HTH_XRE"/>
    <property type="match status" value="1"/>
</dbReference>
<dbReference type="SUPFAM" id="SSF51182">
    <property type="entry name" value="RmlC-like cupins"/>
    <property type="match status" value="1"/>
</dbReference>
<dbReference type="Gene3D" id="1.10.260.40">
    <property type="entry name" value="lambda repressor-like DNA-binding domains"/>
    <property type="match status" value="1"/>
</dbReference>
<dbReference type="PANTHER" id="PTHR46797">
    <property type="entry name" value="HTH-TYPE TRANSCRIPTIONAL REGULATOR"/>
    <property type="match status" value="1"/>
</dbReference>
<comment type="caution">
    <text evidence="3">The sequence shown here is derived from an EMBL/GenBank/DDBJ whole genome shotgun (WGS) entry which is preliminary data.</text>
</comment>
<organism evidence="3 4">
    <name type="scientific">Clostridium niameyense</name>
    <dbReference type="NCBI Taxonomy" id="1622073"/>
    <lineage>
        <taxon>Bacteria</taxon>
        <taxon>Bacillati</taxon>
        <taxon>Bacillota</taxon>
        <taxon>Clostridia</taxon>
        <taxon>Eubacteriales</taxon>
        <taxon>Clostridiaceae</taxon>
        <taxon>Clostridium</taxon>
    </lineage>
</organism>
<feature type="domain" description="HTH cro/C1-type" evidence="2">
    <location>
        <begin position="9"/>
        <end position="63"/>
    </location>
</feature>
<dbReference type="FunFam" id="1.10.260.40:FF:000043">
    <property type="entry name" value="DNA-binding protein"/>
    <property type="match status" value="1"/>
</dbReference>
<evidence type="ECO:0000313" key="3">
    <source>
        <dbReference type="EMBL" id="NEZ47582.1"/>
    </source>
</evidence>
<evidence type="ECO:0000313" key="4">
    <source>
        <dbReference type="Proteomes" id="UP000473885"/>
    </source>
</evidence>
<dbReference type="CDD" id="cd02209">
    <property type="entry name" value="cupin_XRE_C"/>
    <property type="match status" value="1"/>
</dbReference>
<evidence type="ECO:0000259" key="2">
    <source>
        <dbReference type="PROSITE" id="PS50943"/>
    </source>
</evidence>
<dbReference type="Proteomes" id="UP000473885">
    <property type="component" value="Unassembled WGS sequence"/>
</dbReference>
<name>A0A6M0RBM4_9CLOT</name>
<dbReference type="InterPro" id="IPR010982">
    <property type="entry name" value="Lambda_DNA-bd_dom_sf"/>
</dbReference>
<dbReference type="PANTHER" id="PTHR46797:SF25">
    <property type="entry name" value="TRANSCRIPTIONAL REGULATOR"/>
    <property type="match status" value="1"/>
</dbReference>
<dbReference type="InterPro" id="IPR050807">
    <property type="entry name" value="TransReg_Diox_bact_type"/>
</dbReference>
<dbReference type="GO" id="GO:0003677">
    <property type="term" value="F:DNA binding"/>
    <property type="evidence" value="ECO:0007669"/>
    <property type="project" value="UniProtKB-KW"/>
</dbReference>
<dbReference type="GO" id="GO:0005829">
    <property type="term" value="C:cytosol"/>
    <property type="evidence" value="ECO:0007669"/>
    <property type="project" value="TreeGrafter"/>
</dbReference>
<reference evidence="3 4" key="1">
    <citation type="submission" date="2019-04" db="EMBL/GenBank/DDBJ databases">
        <title>Genome sequencing of Clostridium botulinum Groups I-IV and Clostridium butyricum.</title>
        <authorList>
            <person name="Brunt J."/>
            <person name="Van Vliet A.H.M."/>
            <person name="Stringer S.C."/>
            <person name="Carter A.T."/>
            <person name="Peck M.W."/>
        </authorList>
    </citation>
    <scope>NUCLEOTIDE SEQUENCE [LARGE SCALE GENOMIC DNA]</scope>
    <source>
        <strain evidence="3 4">IFR 18/094</strain>
    </source>
</reference>
<sequence>MINDIGKKIKKLRTNKKLTLKELSEQTDLSIGFLSQLERGLTTVAIDSLSKIAKQLGVDLTYFFEAPKKSKKILLRSYEKEIFQVENNRFIKYNLSNNLEDKSFLPRLIEILPSRNNENLISYQHEGEEFVYVLEGILTLILGEDEKELYPGDSAHYDSSVKHNWANYTSKPVRLLTVNTPNIFKE</sequence>
<accession>A0A6M0RBM4</accession>
<gene>
    <name evidence="3" type="ORF">FDF74_10305</name>
</gene>
<dbReference type="GO" id="GO:0003700">
    <property type="term" value="F:DNA-binding transcription factor activity"/>
    <property type="evidence" value="ECO:0007669"/>
    <property type="project" value="TreeGrafter"/>
</dbReference>
<dbReference type="PROSITE" id="PS50943">
    <property type="entry name" value="HTH_CROC1"/>
    <property type="match status" value="1"/>
</dbReference>
<dbReference type="InterPro" id="IPR001387">
    <property type="entry name" value="Cro/C1-type_HTH"/>
</dbReference>
<dbReference type="InterPro" id="IPR013096">
    <property type="entry name" value="Cupin_2"/>
</dbReference>
<proteinExistence type="predicted"/>
<dbReference type="AlphaFoldDB" id="A0A6M0RBM4"/>
<keyword evidence="1" id="KW-0238">DNA-binding</keyword>
<dbReference type="RefSeq" id="WP_050606625.1">
    <property type="nucleotide sequence ID" value="NZ_CABKUB010000006.1"/>
</dbReference>
<protein>
    <submittedName>
        <fullName evidence="3">Cupin domain-containing protein</fullName>
    </submittedName>
</protein>
<dbReference type="Pfam" id="PF01381">
    <property type="entry name" value="HTH_3"/>
    <property type="match status" value="1"/>
</dbReference>
<keyword evidence="4" id="KW-1185">Reference proteome</keyword>
<dbReference type="OrthoDB" id="9814553at2"/>
<dbReference type="SUPFAM" id="SSF47413">
    <property type="entry name" value="lambda repressor-like DNA-binding domains"/>
    <property type="match status" value="1"/>
</dbReference>
<dbReference type="Pfam" id="PF07883">
    <property type="entry name" value="Cupin_2"/>
    <property type="match status" value="1"/>
</dbReference>
<dbReference type="Gene3D" id="2.60.120.10">
    <property type="entry name" value="Jelly Rolls"/>
    <property type="match status" value="1"/>
</dbReference>
<evidence type="ECO:0000256" key="1">
    <source>
        <dbReference type="ARBA" id="ARBA00023125"/>
    </source>
</evidence>